<dbReference type="Proteomes" id="UP000261580">
    <property type="component" value="Unassembled WGS sequence"/>
</dbReference>
<dbReference type="OMA" id="NTANCVH"/>
<organism evidence="2 3">
    <name type="scientific">Neolamprologus brichardi</name>
    <name type="common">Fairy cichlid</name>
    <name type="synonym">Lamprologus brichardi</name>
    <dbReference type="NCBI Taxonomy" id="32507"/>
    <lineage>
        <taxon>Eukaryota</taxon>
        <taxon>Metazoa</taxon>
        <taxon>Chordata</taxon>
        <taxon>Craniata</taxon>
        <taxon>Vertebrata</taxon>
        <taxon>Euteleostomi</taxon>
        <taxon>Actinopterygii</taxon>
        <taxon>Neopterygii</taxon>
        <taxon>Teleostei</taxon>
        <taxon>Neoteleostei</taxon>
        <taxon>Acanthomorphata</taxon>
        <taxon>Ovalentaria</taxon>
        <taxon>Cichlomorphae</taxon>
        <taxon>Cichliformes</taxon>
        <taxon>Cichlidae</taxon>
        <taxon>African cichlids</taxon>
        <taxon>Pseudocrenilabrinae</taxon>
        <taxon>Lamprologini</taxon>
        <taxon>Neolamprologus</taxon>
    </lineage>
</organism>
<dbReference type="AlphaFoldDB" id="A0A3Q4I7U3"/>
<dbReference type="Bgee" id="ENSNBRG00000020242">
    <property type="expression patterns" value="Expressed in testis and 1 other cell type or tissue"/>
</dbReference>
<proteinExistence type="predicted"/>
<dbReference type="GeneTree" id="ENSGT00940000180323"/>
<keyword evidence="3" id="KW-1185">Reference proteome</keyword>
<sequence length="85" mass="8882">MPPKAKSKKKGGNVKSSTVMDGLSTEDMSKDQVRAANGGPSGGPRPGPDELLPAGERQDPGLLGDLQEEPGQDEGRAEEQEPGER</sequence>
<protein>
    <submittedName>
        <fullName evidence="2">Uncharacterized protein</fullName>
    </submittedName>
</protein>
<reference evidence="2" key="2">
    <citation type="submission" date="2025-09" db="UniProtKB">
        <authorList>
            <consortium name="Ensembl"/>
        </authorList>
    </citation>
    <scope>IDENTIFICATION</scope>
</reference>
<evidence type="ECO:0000256" key="1">
    <source>
        <dbReference type="SAM" id="MobiDB-lite"/>
    </source>
</evidence>
<evidence type="ECO:0000313" key="3">
    <source>
        <dbReference type="Proteomes" id="UP000261580"/>
    </source>
</evidence>
<name>A0A3Q4I7U3_NEOBR</name>
<feature type="compositionally biased region" description="Basic residues" evidence="1">
    <location>
        <begin position="1"/>
        <end position="12"/>
    </location>
</feature>
<dbReference type="Ensembl" id="ENSNBRT00000027197.1">
    <property type="protein sequence ID" value="ENSNBRP00000026497.1"/>
    <property type="gene ID" value="ENSNBRG00000020242.1"/>
</dbReference>
<accession>A0A3Q4I7U3</accession>
<reference evidence="2" key="1">
    <citation type="submission" date="2025-08" db="UniProtKB">
        <authorList>
            <consortium name="Ensembl"/>
        </authorList>
    </citation>
    <scope>IDENTIFICATION</scope>
</reference>
<feature type="region of interest" description="Disordered" evidence="1">
    <location>
        <begin position="1"/>
        <end position="85"/>
    </location>
</feature>
<evidence type="ECO:0000313" key="2">
    <source>
        <dbReference type="Ensembl" id="ENSNBRP00000026497.1"/>
    </source>
</evidence>
<feature type="compositionally biased region" description="Basic and acidic residues" evidence="1">
    <location>
        <begin position="73"/>
        <end position="85"/>
    </location>
</feature>